<accession>A0A9E7D4J4</accession>
<dbReference type="Proteomes" id="UP000831290">
    <property type="component" value="Chromosome"/>
</dbReference>
<sequence>MENYTEKLNKLSKNLSKSEKVNSFDNKNDRESSTLAHAFLDITESTSLITKELIPKLMSNKISENQIDDILLDIGEEFRHILYHIKDPKYYSYLFENNDAD</sequence>
<evidence type="ECO:0000313" key="1">
    <source>
        <dbReference type="EMBL" id="UOB18999.1"/>
    </source>
</evidence>
<name>A0A9E7D4J4_9FLAO</name>
<proteinExistence type="predicted"/>
<organism evidence="1 2">
    <name type="scientific">Abyssalbus ytuae</name>
    <dbReference type="NCBI Taxonomy" id="2926907"/>
    <lineage>
        <taxon>Bacteria</taxon>
        <taxon>Pseudomonadati</taxon>
        <taxon>Bacteroidota</taxon>
        <taxon>Flavobacteriia</taxon>
        <taxon>Flavobacteriales</taxon>
        <taxon>Flavobacteriaceae</taxon>
        <taxon>Abyssalbus</taxon>
    </lineage>
</organism>
<protein>
    <submittedName>
        <fullName evidence="1">Uncharacterized protein</fullName>
    </submittedName>
</protein>
<dbReference type="AlphaFoldDB" id="A0A9E7D4J4"/>
<dbReference type="KEGG" id="fbm:MQE35_06800"/>
<reference evidence="1" key="1">
    <citation type="submission" date="2022-03" db="EMBL/GenBank/DDBJ databases">
        <title>Description of Abyssus ytuae gen. nov., sp. nov., a novel member of the family Flavobacteriaceae isolated from the sediment of Mariana Trench.</title>
        <authorList>
            <person name="Zhang J."/>
            <person name="Xu X."/>
        </authorList>
    </citation>
    <scope>NUCLEOTIDE SEQUENCE</scope>
    <source>
        <strain evidence="1">MT3330</strain>
    </source>
</reference>
<evidence type="ECO:0000313" key="2">
    <source>
        <dbReference type="Proteomes" id="UP000831290"/>
    </source>
</evidence>
<gene>
    <name evidence="1" type="ORF">MQE35_06800</name>
</gene>
<dbReference type="RefSeq" id="WP_255845616.1">
    <property type="nucleotide sequence ID" value="NZ_CP094358.1"/>
</dbReference>
<keyword evidence="2" id="KW-1185">Reference proteome</keyword>
<dbReference type="EMBL" id="CP094358">
    <property type="protein sequence ID" value="UOB18999.1"/>
    <property type="molecule type" value="Genomic_DNA"/>
</dbReference>